<reference evidence="2" key="1">
    <citation type="submission" date="2016-11" db="UniProtKB">
        <authorList>
            <consortium name="WormBaseParasite"/>
        </authorList>
    </citation>
    <scope>IDENTIFICATION</scope>
    <source>
        <strain evidence="2">KR3021</strain>
    </source>
</reference>
<dbReference type="Proteomes" id="UP000095286">
    <property type="component" value="Unplaced"/>
</dbReference>
<sequence length="306" mass="33473">MASFYPSLEDMSVDQYISSHYPPLNRPSAPQPSAPYYFSNYGEIGHNVTNVPIYEAVGNNCSQFATDGLAEQIVNRIQGNSIVGANNSETSELLPNGTLMVAPVSMLTPGLSRSVVHHGVRTSSLYKQEDGKVGLRLRCINMGMFVQFVAEDSPASYAGIRFGDQILQIDGTEMLGVNSEKAMTMLNKSKKAATIELIIRDRPFERSVTLHKGDTGSLGFAYDDNKITHIIKDTSASRNGLLINQRILEVNGINVLGLKSAQIGSIIDGADQTVTLTIMSNEMYNEILKNVSWSLILKKQDHSVPE</sequence>
<accession>A0AC35TWQ6</accession>
<evidence type="ECO:0000313" key="1">
    <source>
        <dbReference type="Proteomes" id="UP000095286"/>
    </source>
</evidence>
<protein>
    <submittedName>
        <fullName evidence="2">PDZ domain-containing protein</fullName>
    </submittedName>
</protein>
<proteinExistence type="predicted"/>
<name>A0AC35TWQ6_9BILA</name>
<evidence type="ECO:0000313" key="2">
    <source>
        <dbReference type="WBParaSite" id="RSKR_0000509800.1"/>
    </source>
</evidence>
<organism evidence="1 2">
    <name type="scientific">Rhabditophanes sp. KR3021</name>
    <dbReference type="NCBI Taxonomy" id="114890"/>
    <lineage>
        <taxon>Eukaryota</taxon>
        <taxon>Metazoa</taxon>
        <taxon>Ecdysozoa</taxon>
        <taxon>Nematoda</taxon>
        <taxon>Chromadorea</taxon>
        <taxon>Rhabditida</taxon>
        <taxon>Tylenchina</taxon>
        <taxon>Panagrolaimomorpha</taxon>
        <taxon>Strongyloidoidea</taxon>
        <taxon>Alloionematidae</taxon>
        <taxon>Rhabditophanes</taxon>
    </lineage>
</organism>
<dbReference type="WBParaSite" id="RSKR_0000509800.1">
    <property type="protein sequence ID" value="RSKR_0000509800.1"/>
    <property type="gene ID" value="RSKR_0000509800"/>
</dbReference>